<reference evidence="3" key="1">
    <citation type="submission" date="2021-01" db="EMBL/GenBank/DDBJ databases">
        <title>Genomic Encyclopedia of Type Strains, Phase IV (KMG-IV): sequencing the most valuable type-strain genomes for metagenomic binning, comparative biology and taxonomic classification.</title>
        <authorList>
            <person name="Goeker M."/>
        </authorList>
    </citation>
    <scope>NUCLEOTIDE SEQUENCE</scope>
    <source>
        <strain evidence="3">DSM 21943</strain>
    </source>
</reference>
<dbReference type="InterPro" id="IPR042100">
    <property type="entry name" value="Bug_dom1"/>
</dbReference>
<name>A0ABS2SU55_9BACI</name>
<feature type="chain" id="PRO_5047211459" evidence="2">
    <location>
        <begin position="24"/>
        <end position="335"/>
    </location>
</feature>
<dbReference type="PANTHER" id="PTHR42928:SF3">
    <property type="entry name" value="UPF0065 PROTEIN YFLP"/>
    <property type="match status" value="1"/>
</dbReference>
<proteinExistence type="inferred from homology"/>
<dbReference type="SUPFAM" id="SSF53850">
    <property type="entry name" value="Periplasmic binding protein-like II"/>
    <property type="match status" value="1"/>
</dbReference>
<evidence type="ECO:0000256" key="2">
    <source>
        <dbReference type="SAM" id="SignalP"/>
    </source>
</evidence>
<feature type="signal peptide" evidence="2">
    <location>
        <begin position="1"/>
        <end position="23"/>
    </location>
</feature>
<keyword evidence="2" id="KW-0732">Signal</keyword>
<dbReference type="Proteomes" id="UP001179280">
    <property type="component" value="Unassembled WGS sequence"/>
</dbReference>
<dbReference type="CDD" id="cd07012">
    <property type="entry name" value="PBP2_Bug_TTT"/>
    <property type="match status" value="1"/>
</dbReference>
<evidence type="ECO:0000256" key="1">
    <source>
        <dbReference type="ARBA" id="ARBA00006987"/>
    </source>
</evidence>
<dbReference type="EMBL" id="JAFBCV010000006">
    <property type="protein sequence ID" value="MBM7839078.1"/>
    <property type="molecule type" value="Genomic_DNA"/>
</dbReference>
<protein>
    <submittedName>
        <fullName evidence="3">Tricarboxylic transport membrane protein</fullName>
    </submittedName>
</protein>
<dbReference type="RefSeq" id="WP_204466406.1">
    <property type="nucleotide sequence ID" value="NZ_JAFBCV010000006.1"/>
</dbReference>
<dbReference type="InterPro" id="IPR005064">
    <property type="entry name" value="BUG"/>
</dbReference>
<organism evidence="3 4">
    <name type="scientific">Shouchella xiaoxiensis</name>
    <dbReference type="NCBI Taxonomy" id="766895"/>
    <lineage>
        <taxon>Bacteria</taxon>
        <taxon>Bacillati</taxon>
        <taxon>Bacillota</taxon>
        <taxon>Bacilli</taxon>
        <taxon>Bacillales</taxon>
        <taxon>Bacillaceae</taxon>
        <taxon>Shouchella</taxon>
    </lineage>
</organism>
<evidence type="ECO:0000313" key="3">
    <source>
        <dbReference type="EMBL" id="MBM7839078.1"/>
    </source>
</evidence>
<gene>
    <name evidence="3" type="ORF">JOC54_002348</name>
</gene>
<dbReference type="Gene3D" id="3.40.190.10">
    <property type="entry name" value="Periplasmic binding protein-like II"/>
    <property type="match status" value="1"/>
</dbReference>
<dbReference type="PANTHER" id="PTHR42928">
    <property type="entry name" value="TRICARBOXYLATE-BINDING PROTEIN"/>
    <property type="match status" value="1"/>
</dbReference>
<dbReference type="PIRSF" id="PIRSF017082">
    <property type="entry name" value="YflP"/>
    <property type="match status" value="1"/>
</dbReference>
<comment type="caution">
    <text evidence="3">The sequence shown here is derived from an EMBL/GenBank/DDBJ whole genome shotgun (WGS) entry which is preliminary data.</text>
</comment>
<accession>A0ABS2SU55</accession>
<evidence type="ECO:0000313" key="4">
    <source>
        <dbReference type="Proteomes" id="UP001179280"/>
    </source>
</evidence>
<dbReference type="Gene3D" id="3.40.190.150">
    <property type="entry name" value="Bordetella uptake gene, domain 1"/>
    <property type="match status" value="1"/>
</dbReference>
<sequence length="335" mass="36615">MKQRLKRLIPIAVLALLIAGCSSDEVNEDGASEWKPEKPVEMVAPARAGGGWDTFARVVSNAIMEQELMEQNIGVINKPGGTGAVGWAYIQNVNDPHHIFSTSTTMVFSMLAGNSDYNWDDMTPIANLAADYGIIAVRADAPWDSLNELLEDYKENPDSITVVGGNTPGGFDHVQFISLAMEAGIPMEDISYVTDQSSGGLPVLLNGTVDVLTSKLGSGAVEQHRAGNIKILAVLSEERLDSEQLAEFPTAVEQGYDTVFVNWRGVYGPGGMTDAQVAYYEGIMRDISESEQFEAIRKQFGWDELFMGSEEYTEFIRQEVETNSVIMEELGLLAK</sequence>
<keyword evidence="4" id="KW-1185">Reference proteome</keyword>
<comment type="similarity">
    <text evidence="1">Belongs to the UPF0065 (bug) family.</text>
</comment>
<dbReference type="Pfam" id="PF03401">
    <property type="entry name" value="TctC"/>
    <property type="match status" value="1"/>
</dbReference>
<dbReference type="PROSITE" id="PS51257">
    <property type="entry name" value="PROKAR_LIPOPROTEIN"/>
    <property type="match status" value="1"/>
</dbReference>